<dbReference type="GO" id="GO:0006508">
    <property type="term" value="P:proteolysis"/>
    <property type="evidence" value="ECO:0007669"/>
    <property type="project" value="InterPro"/>
</dbReference>
<dbReference type="InterPro" id="IPR032799">
    <property type="entry name" value="TAXi_C"/>
</dbReference>
<organism evidence="2 3">
    <name type="scientific">Glycine soja</name>
    <name type="common">Wild soybean</name>
    <dbReference type="NCBI Taxonomy" id="3848"/>
    <lineage>
        <taxon>Eukaryota</taxon>
        <taxon>Viridiplantae</taxon>
        <taxon>Streptophyta</taxon>
        <taxon>Embryophyta</taxon>
        <taxon>Tracheophyta</taxon>
        <taxon>Spermatophyta</taxon>
        <taxon>Magnoliopsida</taxon>
        <taxon>eudicotyledons</taxon>
        <taxon>Gunneridae</taxon>
        <taxon>Pentapetalae</taxon>
        <taxon>rosids</taxon>
        <taxon>fabids</taxon>
        <taxon>Fabales</taxon>
        <taxon>Fabaceae</taxon>
        <taxon>Papilionoideae</taxon>
        <taxon>50 kb inversion clade</taxon>
        <taxon>NPAAA clade</taxon>
        <taxon>indigoferoid/millettioid clade</taxon>
        <taxon>Phaseoleae</taxon>
        <taxon>Glycine</taxon>
        <taxon>Glycine subgen. Soja</taxon>
    </lineage>
</organism>
<dbReference type="GO" id="GO:0004190">
    <property type="term" value="F:aspartic-type endopeptidase activity"/>
    <property type="evidence" value="ECO:0007669"/>
    <property type="project" value="InterPro"/>
</dbReference>
<evidence type="ECO:0000313" key="2">
    <source>
        <dbReference type="EMBL" id="RZB82051.1"/>
    </source>
</evidence>
<dbReference type="Proteomes" id="UP000289340">
    <property type="component" value="Chromosome 11"/>
</dbReference>
<reference evidence="2 3" key="1">
    <citation type="submission" date="2018-09" db="EMBL/GenBank/DDBJ databases">
        <title>A high-quality reference genome of wild soybean provides a powerful tool to mine soybean genomes.</title>
        <authorList>
            <person name="Xie M."/>
            <person name="Chung C.Y.L."/>
            <person name="Li M.-W."/>
            <person name="Wong F.-L."/>
            <person name="Chan T.-F."/>
            <person name="Lam H.-M."/>
        </authorList>
    </citation>
    <scope>NUCLEOTIDE SEQUENCE [LARGE SCALE GENOMIC DNA]</scope>
    <source>
        <strain evidence="3">cv. W05</strain>
        <tissue evidence="2">Hypocotyl of etiolated seedlings</tissue>
    </source>
</reference>
<evidence type="ECO:0000259" key="1">
    <source>
        <dbReference type="Pfam" id="PF14541"/>
    </source>
</evidence>
<dbReference type="AlphaFoldDB" id="A0A445I7P3"/>
<dbReference type="PANTHER" id="PTHR47965:SF108">
    <property type="entry name" value="XYLOGLUCANASE-SPECIFIC ENDOGLUCANASE INHIBITOR PROTEIN"/>
    <property type="match status" value="1"/>
</dbReference>
<dbReference type="InterPro" id="IPR001461">
    <property type="entry name" value="Aspartic_peptidase_A1"/>
</dbReference>
<dbReference type="SUPFAM" id="SSF50630">
    <property type="entry name" value="Acid proteases"/>
    <property type="match status" value="1"/>
</dbReference>
<evidence type="ECO:0000313" key="3">
    <source>
        <dbReference type="Proteomes" id="UP000289340"/>
    </source>
</evidence>
<keyword evidence="3" id="KW-1185">Reference proteome</keyword>
<dbReference type="Pfam" id="PF14541">
    <property type="entry name" value="TAXi_C"/>
    <property type="match status" value="1"/>
</dbReference>
<sequence length="256" mass="27403">MDLVIDLGGPILWYGCDNHYNSSSYNPVHCESKKCPAGSACTGCNGPFKPGCSNDTCGAYILNPFADAIFSGDLGDDVLFLSHTSLSLSGLISGFTSIDDTSLLNNLPKSGKGILGLARTQLAFQTAIFKPLVREFSKQAGQRKIRKVAPVAPFGVCFDFSTIGRTVTGLDLPTIELELEGGVKWTIYGGNSMVLVNKKVACLGFVDGGKEPRTSVVIGGHQLEDNLLEFDLVSSKLNFSSSLLLHDNARCSHFRS</sequence>
<proteinExistence type="predicted"/>
<accession>A0A445I7P3</accession>
<protein>
    <submittedName>
        <fullName evidence="2">Basic 7S globulin</fullName>
    </submittedName>
</protein>
<dbReference type="PANTHER" id="PTHR47965">
    <property type="entry name" value="ASPARTYL PROTEASE-RELATED"/>
    <property type="match status" value="1"/>
</dbReference>
<gene>
    <name evidence="2" type="ORF">D0Y65_031320</name>
</gene>
<dbReference type="EMBL" id="QZWG01000011">
    <property type="protein sequence ID" value="RZB82051.1"/>
    <property type="molecule type" value="Genomic_DNA"/>
</dbReference>
<comment type="caution">
    <text evidence="2">The sequence shown here is derived from an EMBL/GenBank/DDBJ whole genome shotgun (WGS) entry which is preliminary data.</text>
</comment>
<feature type="domain" description="Xylanase inhibitor C-terminal" evidence="1">
    <location>
        <begin position="110"/>
        <end position="240"/>
    </location>
</feature>
<dbReference type="Gene3D" id="2.40.70.10">
    <property type="entry name" value="Acid Proteases"/>
    <property type="match status" value="1"/>
</dbReference>
<dbReference type="InterPro" id="IPR021109">
    <property type="entry name" value="Peptidase_aspartic_dom_sf"/>
</dbReference>
<name>A0A445I7P3_GLYSO</name>